<protein>
    <recommendedName>
        <fullName evidence="1">SNTX MACPF/CDC-like domain-containing protein</fullName>
    </recommendedName>
</protein>
<dbReference type="STRING" id="6669.E9H4Q4"/>
<dbReference type="OrthoDB" id="6360271at2759"/>
<proteinExistence type="predicted"/>
<dbReference type="PhylomeDB" id="E9H4Q4"/>
<keyword evidence="3" id="KW-1185">Reference proteome</keyword>
<accession>E9H4Q4</accession>
<reference evidence="2 3" key="1">
    <citation type="journal article" date="2011" name="Science">
        <title>The ecoresponsive genome of Daphnia pulex.</title>
        <authorList>
            <person name="Colbourne J.K."/>
            <person name="Pfrender M.E."/>
            <person name="Gilbert D."/>
            <person name="Thomas W.K."/>
            <person name="Tucker A."/>
            <person name="Oakley T.H."/>
            <person name="Tokishita S."/>
            <person name="Aerts A."/>
            <person name="Arnold G.J."/>
            <person name="Basu M.K."/>
            <person name="Bauer D.J."/>
            <person name="Caceres C.E."/>
            <person name="Carmel L."/>
            <person name="Casola C."/>
            <person name="Choi J.H."/>
            <person name="Detter J.C."/>
            <person name="Dong Q."/>
            <person name="Dusheyko S."/>
            <person name="Eads B.D."/>
            <person name="Frohlich T."/>
            <person name="Geiler-Samerotte K.A."/>
            <person name="Gerlach D."/>
            <person name="Hatcher P."/>
            <person name="Jogdeo S."/>
            <person name="Krijgsveld J."/>
            <person name="Kriventseva E.V."/>
            <person name="Kultz D."/>
            <person name="Laforsch C."/>
            <person name="Lindquist E."/>
            <person name="Lopez J."/>
            <person name="Manak J.R."/>
            <person name="Muller J."/>
            <person name="Pangilinan J."/>
            <person name="Patwardhan R.P."/>
            <person name="Pitluck S."/>
            <person name="Pritham E.J."/>
            <person name="Rechtsteiner A."/>
            <person name="Rho M."/>
            <person name="Rogozin I.B."/>
            <person name="Sakarya O."/>
            <person name="Salamov A."/>
            <person name="Schaack S."/>
            <person name="Shapiro H."/>
            <person name="Shiga Y."/>
            <person name="Skalitzky C."/>
            <person name="Smith Z."/>
            <person name="Souvorov A."/>
            <person name="Sung W."/>
            <person name="Tang Z."/>
            <person name="Tsuchiya D."/>
            <person name="Tu H."/>
            <person name="Vos H."/>
            <person name="Wang M."/>
            <person name="Wolf Y.I."/>
            <person name="Yamagata H."/>
            <person name="Yamada T."/>
            <person name="Ye Y."/>
            <person name="Shaw J.R."/>
            <person name="Andrews J."/>
            <person name="Crease T.J."/>
            <person name="Tang H."/>
            <person name="Lucas S.M."/>
            <person name="Robertson H.M."/>
            <person name="Bork P."/>
            <person name="Koonin E.V."/>
            <person name="Zdobnov E.M."/>
            <person name="Grigoriev I.V."/>
            <person name="Lynch M."/>
            <person name="Boore J.L."/>
        </authorList>
    </citation>
    <scope>NUCLEOTIDE SEQUENCE [LARGE SCALE GENOMIC DNA]</scope>
</reference>
<dbReference type="AlphaFoldDB" id="E9H4Q4"/>
<name>E9H4Q4_DAPPU</name>
<dbReference type="PANTHER" id="PTHR31594:SF14">
    <property type="entry name" value="FIBRONECTIN TYPE-III DOMAIN-CONTAINING PROTEIN"/>
    <property type="match status" value="1"/>
</dbReference>
<evidence type="ECO:0000259" key="1">
    <source>
        <dbReference type="Pfam" id="PF24674"/>
    </source>
</evidence>
<dbReference type="InterPro" id="IPR056072">
    <property type="entry name" value="SNTX_MACPF/CDC-like_dom"/>
</dbReference>
<dbReference type="KEGG" id="dpx:DAPPUDRAFT_253387"/>
<feature type="domain" description="SNTX MACPF/CDC-like" evidence="1">
    <location>
        <begin position="12"/>
        <end position="215"/>
    </location>
</feature>
<dbReference type="InParanoid" id="E9H4Q4"/>
<dbReference type="PANTHER" id="PTHR31594">
    <property type="entry name" value="AIG1-TYPE G DOMAIN-CONTAINING PROTEIN"/>
    <property type="match status" value="1"/>
</dbReference>
<dbReference type="InterPro" id="IPR052090">
    <property type="entry name" value="Cytolytic_pore-forming_toxin"/>
</dbReference>
<evidence type="ECO:0000313" key="2">
    <source>
        <dbReference type="EMBL" id="EFX73188.1"/>
    </source>
</evidence>
<dbReference type="Proteomes" id="UP000000305">
    <property type="component" value="Unassembled WGS sequence"/>
</dbReference>
<dbReference type="OMA" id="TETHIIA"/>
<organism evidence="2 3">
    <name type="scientific">Daphnia pulex</name>
    <name type="common">Water flea</name>
    <dbReference type="NCBI Taxonomy" id="6669"/>
    <lineage>
        <taxon>Eukaryota</taxon>
        <taxon>Metazoa</taxon>
        <taxon>Ecdysozoa</taxon>
        <taxon>Arthropoda</taxon>
        <taxon>Crustacea</taxon>
        <taxon>Branchiopoda</taxon>
        <taxon>Diplostraca</taxon>
        <taxon>Cladocera</taxon>
        <taxon>Anomopoda</taxon>
        <taxon>Daphniidae</taxon>
        <taxon>Daphnia</taxon>
    </lineage>
</organism>
<dbReference type="HOGENOM" id="CLU_1054718_0_0_1"/>
<dbReference type="Pfam" id="PF24674">
    <property type="entry name" value="MACPF_SNTX"/>
    <property type="match status" value="1"/>
</dbReference>
<gene>
    <name evidence="2" type="ORF">DAPPUDRAFT_253387</name>
</gene>
<sequence length="264" mass="29150">MSDDFVRKVLEIPALGRIFSLGTLYDSLTDTIIQGEGIWTENDLKTITTTRNEAISFSLIASPNNSSDIFQHLKVDGCLQISLLAGLMELKGLAEYLTKTTKTNFRESSVHVRCHCHTLLKEFPKGQLEDGQISYLQLARAGGNGTATHVISQIQYGAEAIFTLTTNLEEADDVNEANSRLQVYAGNLVKILSGSADADGSVAKTNCDNELNIQCHFESDFQLTDNIKCPTTYEEAKTFARNFTQIIQLETRPSVCHSSFPSTR</sequence>
<evidence type="ECO:0000313" key="3">
    <source>
        <dbReference type="Proteomes" id="UP000000305"/>
    </source>
</evidence>
<dbReference type="EMBL" id="GL732592">
    <property type="protein sequence ID" value="EFX73188.1"/>
    <property type="molecule type" value="Genomic_DNA"/>
</dbReference>